<dbReference type="PROSITE" id="PS50011">
    <property type="entry name" value="PROTEIN_KINASE_DOM"/>
    <property type="match status" value="1"/>
</dbReference>
<reference evidence="8" key="1">
    <citation type="submission" date="2020-11" db="EMBL/GenBank/DDBJ databases">
        <title>Kefir isolates.</title>
        <authorList>
            <person name="Marcisauskas S."/>
            <person name="Kim Y."/>
            <person name="Blasche S."/>
        </authorList>
    </citation>
    <scope>NUCLEOTIDE SEQUENCE</scope>
    <source>
        <strain evidence="8">Olga-1</strain>
    </source>
</reference>
<name>A0A9P6WMP4_9ASCO</name>
<proteinExistence type="predicted"/>
<gene>
    <name evidence="8" type="ORF">C6P40_004502</name>
</gene>
<sequence length="566" mass="64328">MLSFFLSNRTYIDIHTHSTYKWLPYEQILTFKISIYNSYPLLLENIQRQIDNLLFEEKVVDIIYAMPSFLHFGSSNNKAQNNFKSKTKPVSLPSNKTTNVTTKHLHQNITLPKSTSSDINTAINQQSNNNYDSKISNDNKDNKDNSINEISDGFINLKKPNLDELIDICQFNDIKRLNELDLSILSDFMVQDSIEKIDEGSSGSILKMKNKFDRKLYVVKLLKSKNDLNFTPKSLKSSSISSTSSISSVSMKFSSSRSSSHSYINNDNLKVNKSTNFQSDEQYKSSSSPSSSSSWYPSILPNLTLSPRSPNNIMTSSISKLNLNSTVQNPSIESNNDNRSNTSFTTVQLNDSEKAETNNDINNSNNNNNKNEEVEKEEGKDIIKPMYTFDTLNEYLILCKLDSKYVTKVYGLFRYKSKNESKETSKEIFKTESKETLSNLSSSNSSTSLSTISTTTTTTRTTNSSVNSIDICFVLDYFINLDLLNLLTNIRKKNIVTSQLFKDSIFYQLVLGLKFLHSKNIIHKDIKPENILINKNGNLLYADFGYSIDLNNFNNDNNLNLNLISR</sequence>
<keyword evidence="9" id="KW-1185">Reference proteome</keyword>
<keyword evidence="5" id="KW-0067">ATP-binding</keyword>
<evidence type="ECO:0000256" key="6">
    <source>
        <dbReference type="SAM" id="MobiDB-lite"/>
    </source>
</evidence>
<dbReference type="EMBL" id="PUHW01000061">
    <property type="protein sequence ID" value="KAG0689789.1"/>
    <property type="molecule type" value="Genomic_DNA"/>
</dbReference>
<dbReference type="SMART" id="SM00220">
    <property type="entry name" value="S_TKc"/>
    <property type="match status" value="1"/>
</dbReference>
<keyword evidence="4" id="KW-0418">Kinase</keyword>
<feature type="domain" description="Protein kinase" evidence="7">
    <location>
        <begin position="191"/>
        <end position="566"/>
    </location>
</feature>
<dbReference type="InterPro" id="IPR000719">
    <property type="entry name" value="Prot_kinase_dom"/>
</dbReference>
<dbReference type="GO" id="GO:0005524">
    <property type="term" value="F:ATP binding"/>
    <property type="evidence" value="ECO:0007669"/>
    <property type="project" value="UniProtKB-KW"/>
</dbReference>
<comment type="caution">
    <text evidence="8">The sequence shown here is derived from an EMBL/GenBank/DDBJ whole genome shotgun (WGS) entry which is preliminary data.</text>
</comment>
<protein>
    <recommendedName>
        <fullName evidence="7">Protein kinase domain-containing protein</fullName>
    </recommendedName>
</protein>
<evidence type="ECO:0000313" key="9">
    <source>
        <dbReference type="Proteomes" id="UP000697127"/>
    </source>
</evidence>
<evidence type="ECO:0000256" key="2">
    <source>
        <dbReference type="ARBA" id="ARBA00022679"/>
    </source>
</evidence>
<dbReference type="Pfam" id="PF00069">
    <property type="entry name" value="Pkinase"/>
    <property type="match status" value="1"/>
</dbReference>
<dbReference type="Gene3D" id="1.10.510.10">
    <property type="entry name" value="Transferase(Phosphotransferase) domain 1"/>
    <property type="match status" value="1"/>
</dbReference>
<dbReference type="SUPFAM" id="SSF56112">
    <property type="entry name" value="Protein kinase-like (PK-like)"/>
    <property type="match status" value="1"/>
</dbReference>
<keyword evidence="2" id="KW-0808">Transferase</keyword>
<dbReference type="AlphaFoldDB" id="A0A9P6WMP4"/>
<dbReference type="InterPro" id="IPR011009">
    <property type="entry name" value="Kinase-like_dom_sf"/>
</dbReference>
<accession>A0A9P6WMP4</accession>
<keyword evidence="3" id="KW-0547">Nucleotide-binding</keyword>
<feature type="region of interest" description="Disordered" evidence="6">
    <location>
        <begin position="349"/>
        <end position="378"/>
    </location>
</feature>
<dbReference type="PROSITE" id="PS00108">
    <property type="entry name" value="PROTEIN_KINASE_ST"/>
    <property type="match status" value="1"/>
</dbReference>
<dbReference type="Proteomes" id="UP000697127">
    <property type="component" value="Unassembled WGS sequence"/>
</dbReference>
<evidence type="ECO:0000256" key="1">
    <source>
        <dbReference type="ARBA" id="ARBA00022527"/>
    </source>
</evidence>
<organism evidence="8 9">
    <name type="scientific">Pichia californica</name>
    <dbReference type="NCBI Taxonomy" id="460514"/>
    <lineage>
        <taxon>Eukaryota</taxon>
        <taxon>Fungi</taxon>
        <taxon>Dikarya</taxon>
        <taxon>Ascomycota</taxon>
        <taxon>Saccharomycotina</taxon>
        <taxon>Pichiomycetes</taxon>
        <taxon>Pichiales</taxon>
        <taxon>Pichiaceae</taxon>
        <taxon>Pichia</taxon>
    </lineage>
</organism>
<dbReference type="PANTHER" id="PTHR24351">
    <property type="entry name" value="RIBOSOMAL PROTEIN S6 KINASE"/>
    <property type="match status" value="1"/>
</dbReference>
<evidence type="ECO:0000313" key="8">
    <source>
        <dbReference type="EMBL" id="KAG0689789.1"/>
    </source>
</evidence>
<feature type="non-terminal residue" evidence="8">
    <location>
        <position position="566"/>
    </location>
</feature>
<evidence type="ECO:0000256" key="5">
    <source>
        <dbReference type="ARBA" id="ARBA00022840"/>
    </source>
</evidence>
<dbReference type="GO" id="GO:0004674">
    <property type="term" value="F:protein serine/threonine kinase activity"/>
    <property type="evidence" value="ECO:0007669"/>
    <property type="project" value="UniProtKB-KW"/>
</dbReference>
<feature type="region of interest" description="Disordered" evidence="6">
    <location>
        <begin position="124"/>
        <end position="143"/>
    </location>
</feature>
<keyword evidence="1" id="KW-0723">Serine/threonine-protein kinase</keyword>
<evidence type="ECO:0000259" key="7">
    <source>
        <dbReference type="PROSITE" id="PS50011"/>
    </source>
</evidence>
<evidence type="ECO:0000256" key="4">
    <source>
        <dbReference type="ARBA" id="ARBA00022777"/>
    </source>
</evidence>
<feature type="compositionally biased region" description="Low complexity" evidence="6">
    <location>
        <begin position="358"/>
        <end position="369"/>
    </location>
</feature>
<evidence type="ECO:0000256" key="3">
    <source>
        <dbReference type="ARBA" id="ARBA00022741"/>
    </source>
</evidence>
<dbReference type="InterPro" id="IPR008271">
    <property type="entry name" value="Ser/Thr_kinase_AS"/>
</dbReference>